<dbReference type="Proteomes" id="UP000599523">
    <property type="component" value="Unassembled WGS sequence"/>
</dbReference>
<dbReference type="EMBL" id="WTVM01000009">
    <property type="protein sequence ID" value="NMG01854.1"/>
    <property type="molecule type" value="Genomic_DNA"/>
</dbReference>
<dbReference type="Pfam" id="PF00072">
    <property type="entry name" value="Response_reg"/>
    <property type="match status" value="1"/>
</dbReference>
<dbReference type="InterPro" id="IPR001789">
    <property type="entry name" value="Sig_transdc_resp-reg_receiver"/>
</dbReference>
<comment type="caution">
    <text evidence="9">The sequence shown here is derived from an EMBL/GenBank/DDBJ whole genome shotgun (WGS) entry which is preliminary data.</text>
</comment>
<feature type="modified residue" description="4-aspartylphosphate" evidence="6">
    <location>
        <position position="54"/>
    </location>
</feature>
<dbReference type="Gene3D" id="1.10.8.60">
    <property type="match status" value="1"/>
</dbReference>
<dbReference type="GO" id="GO:0005524">
    <property type="term" value="F:ATP binding"/>
    <property type="evidence" value="ECO:0007669"/>
    <property type="project" value="UniProtKB-KW"/>
</dbReference>
<protein>
    <submittedName>
        <fullName evidence="9">PEP-CTERM-box response regulator transcription factor</fullName>
    </submittedName>
</protein>
<dbReference type="SMART" id="SM00382">
    <property type="entry name" value="AAA"/>
    <property type="match status" value="1"/>
</dbReference>
<dbReference type="Pfam" id="PF02954">
    <property type="entry name" value="HTH_8"/>
    <property type="match status" value="1"/>
</dbReference>
<dbReference type="InterPro" id="IPR025944">
    <property type="entry name" value="Sigma_54_int_dom_CS"/>
</dbReference>
<dbReference type="SUPFAM" id="SSF52540">
    <property type="entry name" value="P-loop containing nucleoside triphosphate hydrolases"/>
    <property type="match status" value="1"/>
</dbReference>
<evidence type="ECO:0000313" key="10">
    <source>
        <dbReference type="Proteomes" id="UP000599523"/>
    </source>
</evidence>
<dbReference type="PROSITE" id="PS00688">
    <property type="entry name" value="SIGMA54_INTERACT_3"/>
    <property type="match status" value="1"/>
</dbReference>
<dbReference type="InterPro" id="IPR009057">
    <property type="entry name" value="Homeodomain-like_sf"/>
</dbReference>
<evidence type="ECO:0000313" key="9">
    <source>
        <dbReference type="EMBL" id="NMG01854.1"/>
    </source>
</evidence>
<keyword evidence="3" id="KW-0805">Transcription regulation</keyword>
<evidence type="ECO:0000256" key="4">
    <source>
        <dbReference type="ARBA" id="ARBA00023125"/>
    </source>
</evidence>
<proteinExistence type="predicted"/>
<evidence type="ECO:0000256" key="6">
    <source>
        <dbReference type="PROSITE-ProRule" id="PRU00169"/>
    </source>
</evidence>
<dbReference type="InterPro" id="IPR002197">
    <property type="entry name" value="HTH_Fis"/>
</dbReference>
<keyword evidence="6" id="KW-0597">Phosphoprotein</keyword>
<evidence type="ECO:0000256" key="3">
    <source>
        <dbReference type="ARBA" id="ARBA00023015"/>
    </source>
</evidence>
<dbReference type="InterPro" id="IPR027417">
    <property type="entry name" value="P-loop_NTPase"/>
</dbReference>
<dbReference type="GO" id="GO:0043565">
    <property type="term" value="F:sequence-specific DNA binding"/>
    <property type="evidence" value="ECO:0007669"/>
    <property type="project" value="InterPro"/>
</dbReference>
<gene>
    <name evidence="9" type="primary">prsR</name>
    <name evidence="9" type="ORF">GPA21_02550</name>
</gene>
<keyword evidence="2" id="KW-0067">ATP-binding</keyword>
<dbReference type="Gene3D" id="1.10.10.60">
    <property type="entry name" value="Homeodomain-like"/>
    <property type="match status" value="1"/>
</dbReference>
<keyword evidence="5" id="KW-0804">Transcription</keyword>
<feature type="domain" description="Sigma-54 factor interaction" evidence="7">
    <location>
        <begin position="147"/>
        <end position="376"/>
    </location>
</feature>
<keyword evidence="4" id="KW-0238">DNA-binding</keyword>
<dbReference type="NCBIfam" id="TIGR02915">
    <property type="entry name" value="PEP_resp_reg"/>
    <property type="match status" value="1"/>
</dbReference>
<dbReference type="SMART" id="SM00448">
    <property type="entry name" value="REC"/>
    <property type="match status" value="1"/>
</dbReference>
<dbReference type="Gene3D" id="3.40.50.300">
    <property type="entry name" value="P-loop containing nucleotide triphosphate hydrolases"/>
    <property type="match status" value="1"/>
</dbReference>
<dbReference type="RefSeq" id="WP_168986648.1">
    <property type="nucleotide sequence ID" value="NZ_CAWPHM010000330.1"/>
</dbReference>
<dbReference type="GO" id="GO:0000160">
    <property type="term" value="P:phosphorelay signal transduction system"/>
    <property type="evidence" value="ECO:0007669"/>
    <property type="project" value="InterPro"/>
</dbReference>
<keyword evidence="1" id="KW-0547">Nucleotide-binding</keyword>
<dbReference type="InterPro" id="IPR014264">
    <property type="entry name" value="PEP-CTERM_resp_reg"/>
</dbReference>
<dbReference type="GO" id="GO:0006355">
    <property type="term" value="P:regulation of DNA-templated transcription"/>
    <property type="evidence" value="ECO:0007669"/>
    <property type="project" value="InterPro"/>
</dbReference>
<dbReference type="FunFam" id="3.40.50.300:FF:000006">
    <property type="entry name" value="DNA-binding transcriptional regulator NtrC"/>
    <property type="match status" value="1"/>
</dbReference>
<dbReference type="PRINTS" id="PR01590">
    <property type="entry name" value="HTHFIS"/>
</dbReference>
<evidence type="ECO:0000256" key="5">
    <source>
        <dbReference type="ARBA" id="ARBA00023163"/>
    </source>
</evidence>
<dbReference type="Pfam" id="PF00158">
    <property type="entry name" value="Sigma54_activat"/>
    <property type="match status" value="1"/>
</dbReference>
<evidence type="ECO:0000259" key="7">
    <source>
        <dbReference type="PROSITE" id="PS50045"/>
    </source>
</evidence>
<dbReference type="SUPFAM" id="SSF46689">
    <property type="entry name" value="Homeodomain-like"/>
    <property type="match status" value="1"/>
</dbReference>
<sequence length="455" mass="50507">MSDRPRTLLIVEDDPALQKQMRWSFDGFETVVASDRESAIAQIRRHEPAVVTMDLGLPPEPDDVGEGFGLLGEIMALAPDTKVIVLTGQHDRDNALKAVALGAYDFFGKPFEPDLLTLTIDRAFRLHELQLENRRLRDSQSSPLSGLLTRDPGMLKVCRTVERVASANATVALLGESGTGKEVLARALHALSPRTKQRFVAVNCAAIPETLLESELFGYEKGAFTGASKQTPGKIETANKGTFFLDEIGDLPMALQAKLLRFLQERVIERIGGREEIPVDVRIVCATHRDLKQRISEGLFREDLYYRLAELVVEIPPLRERLGDALLLAHAFIQRFCRENARPVLGLSEDAVAAIEGHDWPGNVRELENCLKRAVIMADGVRITAEDLGLDAADETLEMLNLRQVREAAEKQAVIRVLARTNNNIARAAEILGVSRPSLYDMMNRYGLKKENQDG</sequence>
<dbReference type="InterPro" id="IPR025943">
    <property type="entry name" value="Sigma_54_int_dom_ATP-bd_2"/>
</dbReference>
<dbReference type="Pfam" id="PF25601">
    <property type="entry name" value="AAA_lid_14"/>
    <property type="match status" value="1"/>
</dbReference>
<dbReference type="InterPro" id="IPR058031">
    <property type="entry name" value="AAA_lid_NorR"/>
</dbReference>
<dbReference type="InterPro" id="IPR002078">
    <property type="entry name" value="Sigma_54_int"/>
</dbReference>
<dbReference type="PROSITE" id="PS50045">
    <property type="entry name" value="SIGMA54_INTERACT_4"/>
    <property type="match status" value="1"/>
</dbReference>
<feature type="domain" description="Response regulatory" evidence="8">
    <location>
        <begin position="7"/>
        <end position="124"/>
    </location>
</feature>
<dbReference type="SUPFAM" id="SSF52172">
    <property type="entry name" value="CheY-like"/>
    <property type="match status" value="1"/>
</dbReference>
<dbReference type="PROSITE" id="PS00676">
    <property type="entry name" value="SIGMA54_INTERACT_2"/>
    <property type="match status" value="1"/>
</dbReference>
<dbReference type="PROSITE" id="PS50110">
    <property type="entry name" value="RESPONSE_REGULATORY"/>
    <property type="match status" value="1"/>
</dbReference>
<evidence type="ECO:0000256" key="2">
    <source>
        <dbReference type="ARBA" id="ARBA00022840"/>
    </source>
</evidence>
<evidence type="ECO:0000256" key="1">
    <source>
        <dbReference type="ARBA" id="ARBA00022741"/>
    </source>
</evidence>
<accession>A0A972J7G8</accession>
<dbReference type="InterPro" id="IPR011006">
    <property type="entry name" value="CheY-like_superfamily"/>
</dbReference>
<keyword evidence="10" id="KW-1185">Reference proteome</keyword>
<dbReference type="AlphaFoldDB" id="A0A972J7G8"/>
<evidence type="ECO:0000259" key="8">
    <source>
        <dbReference type="PROSITE" id="PS50110"/>
    </source>
</evidence>
<name>A0A972J7G8_9RHOO</name>
<reference evidence="9" key="1">
    <citation type="submission" date="2019-12" db="EMBL/GenBank/DDBJ databases">
        <title>Comparative genomics gives insights into the taxonomy of the Azoarcus-Aromatoleum group and reveals separate origins of nif in the plant-associated Azoarcus and non-plant-associated Aromatoleum sub-groups.</title>
        <authorList>
            <person name="Lafos M."/>
            <person name="Maluk M."/>
            <person name="Batista M."/>
            <person name="Junghare M."/>
            <person name="Carmona M."/>
            <person name="Faoro H."/>
            <person name="Cruz L.M."/>
            <person name="Battistoni F."/>
            <person name="De Souza E."/>
            <person name="Pedrosa F."/>
            <person name="Chen W.-M."/>
            <person name="Poole P.S."/>
            <person name="Dixon R.A."/>
            <person name="James E.K."/>
        </authorList>
    </citation>
    <scope>NUCLEOTIDE SEQUENCE</scope>
    <source>
        <strain evidence="9">NSC3</strain>
    </source>
</reference>
<dbReference type="InterPro" id="IPR003593">
    <property type="entry name" value="AAA+_ATPase"/>
</dbReference>
<dbReference type="Gene3D" id="3.40.50.2300">
    <property type="match status" value="1"/>
</dbReference>
<dbReference type="CDD" id="cd00009">
    <property type="entry name" value="AAA"/>
    <property type="match status" value="1"/>
</dbReference>
<dbReference type="PANTHER" id="PTHR32071:SF113">
    <property type="entry name" value="ALGINATE BIOSYNTHESIS TRANSCRIPTIONAL REGULATORY PROTEIN ALGB"/>
    <property type="match status" value="1"/>
</dbReference>
<dbReference type="PANTHER" id="PTHR32071">
    <property type="entry name" value="TRANSCRIPTIONAL REGULATORY PROTEIN"/>
    <property type="match status" value="1"/>
</dbReference>
<organism evidence="9 10">
    <name type="scientific">Azoarcus taiwanensis</name>
    <dbReference type="NCBI Taxonomy" id="666964"/>
    <lineage>
        <taxon>Bacteria</taxon>
        <taxon>Pseudomonadati</taxon>
        <taxon>Pseudomonadota</taxon>
        <taxon>Betaproteobacteria</taxon>
        <taxon>Rhodocyclales</taxon>
        <taxon>Zoogloeaceae</taxon>
        <taxon>Azoarcus</taxon>
    </lineage>
</organism>